<feature type="transmembrane region" description="Helical" evidence="1">
    <location>
        <begin position="20"/>
        <end position="41"/>
    </location>
</feature>
<dbReference type="EMBL" id="JADCKC010000001">
    <property type="protein sequence ID" value="MBE5036777.1"/>
    <property type="molecule type" value="Genomic_DNA"/>
</dbReference>
<dbReference type="InterPro" id="IPR010380">
    <property type="entry name" value="DUF975"/>
</dbReference>
<reference evidence="2 3" key="1">
    <citation type="submission" date="2020-10" db="EMBL/GenBank/DDBJ databases">
        <title>ChiBAC.</title>
        <authorList>
            <person name="Zenner C."/>
            <person name="Hitch T.C.A."/>
            <person name="Clavel T."/>
        </authorList>
    </citation>
    <scope>NUCLEOTIDE SEQUENCE [LARGE SCALE GENOMIC DNA]</scope>
    <source>
        <strain evidence="2 3">DSM 109015</strain>
    </source>
</reference>
<sequence>MWTCGLLKRNAKQALSGRYWMCTAVCLVAGILGASTVFSNLSSQFESASTFWEEWSQPSVWTGNQTDPTLYELFDSLAATGLLTVILFSILLGLVIGIIYQTFVSVPLSAGLCRYMMESRQGGAPFGTLFSIFRTPYLNVVKVLFLTNLKIALGCIIIVPGIYWAYAYRLVPYLMAENPYLTTGRAMELSRQMMQGEKFHSFLLELSFIGWDFLCLLTFGLGQIFLVAYRYATFAELYAALRAKAFAYGYTDASELGGFVRHTVPNWSNT</sequence>
<feature type="transmembrane region" description="Helical" evidence="1">
    <location>
        <begin position="143"/>
        <end position="166"/>
    </location>
</feature>
<keyword evidence="1" id="KW-1133">Transmembrane helix</keyword>
<keyword evidence="1" id="KW-0812">Transmembrane</keyword>
<feature type="transmembrane region" description="Helical" evidence="1">
    <location>
        <begin position="77"/>
        <end position="100"/>
    </location>
</feature>
<protein>
    <submittedName>
        <fullName evidence="2">DUF975 family protein</fullName>
    </submittedName>
</protein>
<dbReference type="Proteomes" id="UP000768567">
    <property type="component" value="Unassembled WGS sequence"/>
</dbReference>
<evidence type="ECO:0000313" key="2">
    <source>
        <dbReference type="EMBL" id="MBE5036777.1"/>
    </source>
</evidence>
<gene>
    <name evidence="2" type="ORF">INF35_03115</name>
</gene>
<evidence type="ECO:0000256" key="1">
    <source>
        <dbReference type="SAM" id="Phobius"/>
    </source>
</evidence>
<organism evidence="2 3">
    <name type="scientific">Gemmiger gallinarum</name>
    <dbReference type="NCBI Taxonomy" id="2779354"/>
    <lineage>
        <taxon>Bacteria</taxon>
        <taxon>Bacillati</taxon>
        <taxon>Bacillota</taxon>
        <taxon>Clostridia</taxon>
        <taxon>Eubacteriales</taxon>
        <taxon>Gemmiger</taxon>
    </lineage>
</organism>
<feature type="transmembrane region" description="Helical" evidence="1">
    <location>
        <begin position="208"/>
        <end position="232"/>
    </location>
</feature>
<proteinExistence type="predicted"/>
<dbReference type="RefSeq" id="WP_193500061.1">
    <property type="nucleotide sequence ID" value="NZ_JADCKC010000001.1"/>
</dbReference>
<name>A0ABR9R1E3_9FIRM</name>
<keyword evidence="3" id="KW-1185">Reference proteome</keyword>
<dbReference type="PANTHER" id="PTHR40076:SF1">
    <property type="entry name" value="MEMBRANE PROTEIN"/>
    <property type="match status" value="1"/>
</dbReference>
<evidence type="ECO:0000313" key="3">
    <source>
        <dbReference type="Proteomes" id="UP000768567"/>
    </source>
</evidence>
<dbReference type="PANTHER" id="PTHR40076">
    <property type="entry name" value="MEMBRANE PROTEIN-RELATED"/>
    <property type="match status" value="1"/>
</dbReference>
<dbReference type="Pfam" id="PF06161">
    <property type="entry name" value="DUF975"/>
    <property type="match status" value="1"/>
</dbReference>
<keyword evidence="1" id="KW-0472">Membrane</keyword>
<accession>A0ABR9R1E3</accession>
<comment type="caution">
    <text evidence="2">The sequence shown here is derived from an EMBL/GenBank/DDBJ whole genome shotgun (WGS) entry which is preliminary data.</text>
</comment>